<accession>A0A2L1U9F2</accession>
<evidence type="ECO:0000313" key="1">
    <source>
        <dbReference type="EMBL" id="AVF24792.1"/>
    </source>
</evidence>
<proteinExistence type="predicted"/>
<sequence>MWEKALSRHCHNIAPARHADLGANLWQHVVVSVGRVLESLVAVNDQSRHVFRLFKGVSKRLENQLIIVAPTYVVGQILDG</sequence>
<dbReference type="Proteomes" id="UP000239833">
    <property type="component" value="Chromosome"/>
</dbReference>
<gene>
    <name evidence="1" type="ORF">ERICIII_00566</name>
</gene>
<organism evidence="1 2">
    <name type="scientific">Paenibacillus larvae subsp. larvae</name>
    <dbReference type="NCBI Taxonomy" id="147375"/>
    <lineage>
        <taxon>Bacteria</taxon>
        <taxon>Bacillati</taxon>
        <taxon>Bacillota</taxon>
        <taxon>Bacilli</taxon>
        <taxon>Bacillales</taxon>
        <taxon>Paenibacillaceae</taxon>
        <taxon>Paenibacillus</taxon>
    </lineage>
</organism>
<evidence type="ECO:0000313" key="2">
    <source>
        <dbReference type="Proteomes" id="UP000239833"/>
    </source>
</evidence>
<name>A0A2L1U9F2_9BACL</name>
<protein>
    <submittedName>
        <fullName evidence="1">Uncharacterized protein</fullName>
    </submittedName>
</protein>
<dbReference type="AlphaFoldDB" id="A0A2L1U9F2"/>
<reference evidence="2" key="1">
    <citation type="submission" date="2017-02" db="EMBL/GenBank/DDBJ databases">
        <title>Delineation of Paenibacillus larvae strains originating from foulbrood outbreaks.</title>
        <authorList>
            <person name="Beims H."/>
            <person name="Bunk B."/>
            <person name="Sproeer C."/>
            <person name="Mohr K.I."/>
            <person name="Pradella S."/>
            <person name="Guenther G."/>
            <person name="Rohde M."/>
            <person name="von der Ohe W."/>
            <person name="Steinert M."/>
        </authorList>
    </citation>
    <scope>NUCLEOTIDE SEQUENCE [LARGE SCALE GENOMIC DNA]</scope>
    <source>
        <strain evidence="2">Eric_III</strain>
    </source>
</reference>
<dbReference type="EMBL" id="CP019655">
    <property type="protein sequence ID" value="AVF24792.1"/>
    <property type="molecule type" value="Genomic_DNA"/>
</dbReference>